<organism evidence="1 2">
    <name type="scientific">Cylicocyclus nassatus</name>
    <name type="common">Nematode worm</name>
    <dbReference type="NCBI Taxonomy" id="53992"/>
    <lineage>
        <taxon>Eukaryota</taxon>
        <taxon>Metazoa</taxon>
        <taxon>Ecdysozoa</taxon>
        <taxon>Nematoda</taxon>
        <taxon>Chromadorea</taxon>
        <taxon>Rhabditida</taxon>
        <taxon>Rhabditina</taxon>
        <taxon>Rhabditomorpha</taxon>
        <taxon>Strongyloidea</taxon>
        <taxon>Strongylidae</taxon>
        <taxon>Cylicocyclus</taxon>
    </lineage>
</organism>
<evidence type="ECO:0000313" key="1">
    <source>
        <dbReference type="EMBL" id="CAJ0588471.1"/>
    </source>
</evidence>
<dbReference type="Proteomes" id="UP001176961">
    <property type="component" value="Unassembled WGS sequence"/>
</dbReference>
<protein>
    <submittedName>
        <fullName evidence="1">Uncharacterized protein</fullName>
    </submittedName>
</protein>
<name>A0AA36GHE9_CYLNA</name>
<proteinExistence type="predicted"/>
<comment type="caution">
    <text evidence="1">The sequence shown here is derived from an EMBL/GenBank/DDBJ whole genome shotgun (WGS) entry which is preliminary data.</text>
</comment>
<reference evidence="1" key="1">
    <citation type="submission" date="2023-07" db="EMBL/GenBank/DDBJ databases">
        <authorList>
            <consortium name="CYATHOMIX"/>
        </authorList>
    </citation>
    <scope>NUCLEOTIDE SEQUENCE</scope>
    <source>
        <strain evidence="1">N/A</strain>
    </source>
</reference>
<dbReference type="EMBL" id="CATQJL010000001">
    <property type="protein sequence ID" value="CAJ0588471.1"/>
    <property type="molecule type" value="Genomic_DNA"/>
</dbReference>
<accession>A0AA36GHE9</accession>
<keyword evidence="2" id="KW-1185">Reference proteome</keyword>
<gene>
    <name evidence="1" type="ORF">CYNAS_LOCUS454</name>
</gene>
<dbReference type="AlphaFoldDB" id="A0AA36GHE9"/>
<evidence type="ECO:0000313" key="2">
    <source>
        <dbReference type="Proteomes" id="UP001176961"/>
    </source>
</evidence>
<sequence length="69" mass="7647">MSTYFILFVLLLVSRGGQMYGGFYRGSDGYVRGNGGFYVGSDGYAADHRSEHNSPGTILPRIDPRCMVY</sequence>